<dbReference type="InterPro" id="IPR039951">
    <property type="entry name" value="TMEM114/TMEM235"/>
</dbReference>
<gene>
    <name evidence="3" type="ORF">MONAX_5E026780</name>
</gene>
<feature type="compositionally biased region" description="Low complexity" evidence="1">
    <location>
        <begin position="114"/>
        <end position="123"/>
    </location>
</feature>
<comment type="caution">
    <text evidence="3">The sequence shown here is derived from an EMBL/GenBank/DDBJ whole genome shotgun (WGS) entry which is preliminary data.</text>
</comment>
<dbReference type="Proteomes" id="UP000335636">
    <property type="component" value="Unassembled WGS sequence"/>
</dbReference>
<sequence length="493" mass="50573">MVVVVVVMEMVVVMVSDGGGGRGGDGDGGGGGYDNEGTLAAETTDLENRGYPQPGETAPGGFWKQGSWSWTGAPLQSVCKPWRDPGARAPLPAPSHDPRGACGAPPTSRRRGLRSVLGRSQSSERGGRETPWSKGLEAGSEAAGTGGRGRAEWGAGGWRSGGRAVRGGKVRRWGSEIGARRPAGGGGEGRARGAGAGGLSAGEGASEGGAGCEGGAGSGSRSGSGPAGRVGWSRELAAGGGRRALAAQRGRRDAVGSELAMRVRLGALAGSAALTGALSFVLLAAAIGTDFWYIIDTERLERSGPGAQDPLRTANRSQPESLSSHSGLWRTCRGKAHQGPGRWSQTPPARAPAHWDLLLSANPCSSPNPRRQGLGEPGKVGQGPGLEILAGAAPALLLPSRGSIQGDCRAQALGWSAWSLIPVSHPVQSSCTPLMNPFWQENVTVSDSSKQLLSEYSGEVGWRGSSPCPSSALEPFCKQWDCRAGSWGGLRRE</sequence>
<feature type="compositionally biased region" description="Gly residues" evidence="1">
    <location>
        <begin position="17"/>
        <end position="34"/>
    </location>
</feature>
<accession>A0A5E4AA17</accession>
<dbReference type="AlphaFoldDB" id="A0A5E4AA17"/>
<dbReference type="PANTHER" id="PTHR20516:SF2">
    <property type="entry name" value="TRANSMEMBRANE PROTEIN 114"/>
    <property type="match status" value="1"/>
</dbReference>
<proteinExistence type="predicted"/>
<feature type="compositionally biased region" description="Gly residues" evidence="1">
    <location>
        <begin position="183"/>
        <end position="228"/>
    </location>
</feature>
<evidence type="ECO:0008006" key="5">
    <source>
        <dbReference type="Google" id="ProtNLM"/>
    </source>
</evidence>
<keyword evidence="2" id="KW-0732">Signal</keyword>
<evidence type="ECO:0000256" key="1">
    <source>
        <dbReference type="SAM" id="MobiDB-lite"/>
    </source>
</evidence>
<feature type="region of interest" description="Disordered" evidence="1">
    <location>
        <begin position="16"/>
        <end position="67"/>
    </location>
</feature>
<feature type="region of interest" description="Disordered" evidence="1">
    <location>
        <begin position="79"/>
        <end position="232"/>
    </location>
</feature>
<evidence type="ECO:0000313" key="3">
    <source>
        <dbReference type="EMBL" id="VTJ53746.1"/>
    </source>
</evidence>
<feature type="compositionally biased region" description="Polar residues" evidence="1">
    <location>
        <begin position="314"/>
        <end position="326"/>
    </location>
</feature>
<feature type="compositionally biased region" description="Gly residues" evidence="1">
    <location>
        <begin position="144"/>
        <end position="160"/>
    </location>
</feature>
<dbReference type="GO" id="GO:0016324">
    <property type="term" value="C:apical plasma membrane"/>
    <property type="evidence" value="ECO:0007669"/>
    <property type="project" value="TreeGrafter"/>
</dbReference>
<protein>
    <recommendedName>
        <fullName evidence="5">Transmembrane protein 114</fullName>
    </recommendedName>
</protein>
<keyword evidence="4" id="KW-1185">Reference proteome</keyword>
<evidence type="ECO:0000256" key="2">
    <source>
        <dbReference type="SAM" id="SignalP"/>
    </source>
</evidence>
<dbReference type="PANTHER" id="PTHR20516">
    <property type="entry name" value="TRANSMEMBRANE PROTEIN 114/235 FAMILY MEMBER"/>
    <property type="match status" value="1"/>
</dbReference>
<evidence type="ECO:0000313" key="4">
    <source>
        <dbReference type="Proteomes" id="UP000335636"/>
    </source>
</evidence>
<dbReference type="EMBL" id="CABDUW010000032">
    <property type="protein sequence ID" value="VTJ53746.1"/>
    <property type="molecule type" value="Genomic_DNA"/>
</dbReference>
<feature type="region of interest" description="Disordered" evidence="1">
    <location>
        <begin position="302"/>
        <end position="349"/>
    </location>
</feature>
<feature type="chain" id="PRO_5022949556" description="Transmembrane protein 114" evidence="2">
    <location>
        <begin position="19"/>
        <end position="493"/>
    </location>
</feature>
<reference evidence="3" key="1">
    <citation type="submission" date="2019-04" db="EMBL/GenBank/DDBJ databases">
        <authorList>
            <person name="Alioto T."/>
            <person name="Alioto T."/>
        </authorList>
    </citation>
    <scope>NUCLEOTIDE SEQUENCE [LARGE SCALE GENOMIC DNA]</scope>
</reference>
<dbReference type="Gene3D" id="1.20.140.150">
    <property type="match status" value="1"/>
</dbReference>
<feature type="signal peptide" evidence="2">
    <location>
        <begin position="1"/>
        <end position="18"/>
    </location>
</feature>
<organism evidence="3 4">
    <name type="scientific">Marmota monax</name>
    <name type="common">Woodchuck</name>
    <dbReference type="NCBI Taxonomy" id="9995"/>
    <lineage>
        <taxon>Eukaryota</taxon>
        <taxon>Metazoa</taxon>
        <taxon>Chordata</taxon>
        <taxon>Craniata</taxon>
        <taxon>Vertebrata</taxon>
        <taxon>Euteleostomi</taxon>
        <taxon>Mammalia</taxon>
        <taxon>Eutheria</taxon>
        <taxon>Euarchontoglires</taxon>
        <taxon>Glires</taxon>
        <taxon>Rodentia</taxon>
        <taxon>Sciuromorpha</taxon>
        <taxon>Sciuridae</taxon>
        <taxon>Xerinae</taxon>
        <taxon>Marmotini</taxon>
        <taxon>Marmota</taxon>
    </lineage>
</organism>
<name>A0A5E4AA17_MARMO</name>